<protein>
    <submittedName>
        <fullName evidence="1">Uncharacterized protein</fullName>
    </submittedName>
</protein>
<dbReference type="Proteomes" id="UP001610563">
    <property type="component" value="Unassembled WGS sequence"/>
</dbReference>
<dbReference type="EMBL" id="JBFTWV010000030">
    <property type="protein sequence ID" value="KAL2795937.1"/>
    <property type="molecule type" value="Genomic_DNA"/>
</dbReference>
<reference evidence="1 2" key="1">
    <citation type="submission" date="2024-07" db="EMBL/GenBank/DDBJ databases">
        <title>Section-level genome sequencing and comparative genomics of Aspergillus sections Usti and Cavernicolus.</title>
        <authorList>
            <consortium name="Lawrence Berkeley National Laboratory"/>
            <person name="Nybo J.L."/>
            <person name="Vesth T.C."/>
            <person name="Theobald S."/>
            <person name="Frisvad J.C."/>
            <person name="Larsen T.O."/>
            <person name="Kjaerboelling I."/>
            <person name="Rothschild-Mancinelli K."/>
            <person name="Lyhne E.K."/>
            <person name="Kogle M.E."/>
            <person name="Barry K."/>
            <person name="Clum A."/>
            <person name="Na H."/>
            <person name="Ledsgaard L."/>
            <person name="Lin J."/>
            <person name="Lipzen A."/>
            <person name="Kuo A."/>
            <person name="Riley R."/>
            <person name="Mondo S."/>
            <person name="Labutti K."/>
            <person name="Haridas S."/>
            <person name="Pangalinan J."/>
            <person name="Salamov A.A."/>
            <person name="Simmons B.A."/>
            <person name="Magnuson J.K."/>
            <person name="Chen J."/>
            <person name="Drula E."/>
            <person name="Henrissat B."/>
            <person name="Wiebenga A."/>
            <person name="Lubbers R.J."/>
            <person name="Gomes A.C."/>
            <person name="Makela M.R."/>
            <person name="Stajich J."/>
            <person name="Grigoriev I.V."/>
            <person name="Mortensen U.H."/>
            <person name="De Vries R.P."/>
            <person name="Baker S.E."/>
            <person name="Andersen M.R."/>
        </authorList>
    </citation>
    <scope>NUCLEOTIDE SEQUENCE [LARGE SCALE GENOMIC DNA]</scope>
    <source>
        <strain evidence="1 2">CBS 209.92</strain>
    </source>
</reference>
<accession>A0ABR4GA87</accession>
<sequence>MTVLLLICSSSRQLLLPPSNLHNLPHSSISSAFRIPSNRLKIQKPGFAAFDALPAASWPRCRYLSITRVSLDTETSDLKLPLPNL</sequence>
<gene>
    <name evidence="1" type="ORF">BJX66DRAFT_152870</name>
</gene>
<organism evidence="1 2">
    <name type="scientific">Aspergillus keveii</name>
    <dbReference type="NCBI Taxonomy" id="714993"/>
    <lineage>
        <taxon>Eukaryota</taxon>
        <taxon>Fungi</taxon>
        <taxon>Dikarya</taxon>
        <taxon>Ascomycota</taxon>
        <taxon>Pezizomycotina</taxon>
        <taxon>Eurotiomycetes</taxon>
        <taxon>Eurotiomycetidae</taxon>
        <taxon>Eurotiales</taxon>
        <taxon>Aspergillaceae</taxon>
        <taxon>Aspergillus</taxon>
        <taxon>Aspergillus subgen. Nidulantes</taxon>
    </lineage>
</organism>
<evidence type="ECO:0000313" key="2">
    <source>
        <dbReference type="Proteomes" id="UP001610563"/>
    </source>
</evidence>
<proteinExistence type="predicted"/>
<comment type="caution">
    <text evidence="1">The sequence shown here is derived from an EMBL/GenBank/DDBJ whole genome shotgun (WGS) entry which is preliminary data.</text>
</comment>
<name>A0ABR4GA87_9EURO</name>
<evidence type="ECO:0000313" key="1">
    <source>
        <dbReference type="EMBL" id="KAL2795937.1"/>
    </source>
</evidence>
<keyword evidence="2" id="KW-1185">Reference proteome</keyword>